<proteinExistence type="predicted"/>
<reference evidence="1" key="1">
    <citation type="journal article" date="2017" name="BMC Genomics">
        <title>Xanthomonas adaptation to common bean is associated with horizontal transfers of genes encoding TAL effectors.</title>
        <authorList>
            <person name="Ruh M."/>
            <person name="Briand M."/>
            <person name="Bonneau S."/>
            <person name="Jacques M.A."/>
            <person name="Chen N.W.G."/>
        </authorList>
    </citation>
    <scope>NUCLEOTIDE SEQUENCE [LARGE SCALE GENOMIC DNA]</scope>
    <source>
        <strain evidence="1">CFBP6167</strain>
    </source>
</reference>
<accession>A0A808FLS8</accession>
<name>A0A808FLS8_XANCI</name>
<evidence type="ECO:0000313" key="1">
    <source>
        <dbReference type="EMBL" id="ATS90732.1"/>
    </source>
</evidence>
<dbReference type="AlphaFoldDB" id="A0A808FLS8"/>
<protein>
    <submittedName>
        <fullName evidence="1">Uncharacterized protein</fullName>
    </submittedName>
</protein>
<dbReference type="EMBL" id="CP021018">
    <property type="protein sequence ID" value="ATS90732.1"/>
    <property type="molecule type" value="Genomic_DNA"/>
</dbReference>
<organism evidence="1">
    <name type="scientific">Xanthomonas citri pv. phaseoli var. fuscans</name>
    <dbReference type="NCBI Taxonomy" id="473423"/>
    <lineage>
        <taxon>Bacteria</taxon>
        <taxon>Pseudomonadati</taxon>
        <taxon>Pseudomonadota</taxon>
        <taxon>Gammaproteobacteria</taxon>
        <taxon>Lysobacterales</taxon>
        <taxon>Lysobacteraceae</taxon>
        <taxon>Xanthomonas</taxon>
    </lineage>
</organism>
<gene>
    <name evidence="1" type="ORF">XcfCFBP6167P_22790</name>
</gene>
<sequence>MAALPSAPLSNCVSHRLHSWSHGAPLLIGRPESAPSRRCVHGGQTERCPATFWQAQDCRVADPQTGAGLH</sequence>